<name>A0A1L9WNA8_ASPA1</name>
<sequence>MEKLPPSIEAFLGRLLANKKGRDAKLLTRCCAALQALEPTIEITSPIGPSHSPLSLEHTPLAGNRFPPLSWSLPPSVERTLVDSYVLIVEDPDAPLPFPVVHGLYYGIPAGTFEVGAEDFIVADGGTDNRLEGLFRYGRNWHNNVWSGPRPVLEHGEHRYFFQLIALKAAVRVKGHSVTKKQLMGELSVENVLGWGEWVGTFERTR</sequence>
<dbReference type="AlphaFoldDB" id="A0A1L9WNA8"/>
<dbReference type="VEuPathDB" id="FungiDB:ASPACDRAFT_1858362"/>
<dbReference type="InterPro" id="IPR049556">
    <property type="entry name" value="PhiB"/>
</dbReference>
<evidence type="ECO:0000313" key="2">
    <source>
        <dbReference type="Proteomes" id="UP000184546"/>
    </source>
</evidence>
<organism evidence="1 2">
    <name type="scientific">Aspergillus aculeatus (strain ATCC 16872 / CBS 172.66 / WB 5094)</name>
    <dbReference type="NCBI Taxonomy" id="690307"/>
    <lineage>
        <taxon>Eukaryota</taxon>
        <taxon>Fungi</taxon>
        <taxon>Dikarya</taxon>
        <taxon>Ascomycota</taxon>
        <taxon>Pezizomycotina</taxon>
        <taxon>Eurotiomycetes</taxon>
        <taxon>Eurotiomycetidae</taxon>
        <taxon>Eurotiales</taxon>
        <taxon>Aspergillaceae</taxon>
        <taxon>Aspergillus</taxon>
        <taxon>Aspergillus subgen. Circumdati</taxon>
    </lineage>
</organism>
<dbReference type="STRING" id="690307.A0A1L9WNA8"/>
<dbReference type="RefSeq" id="XP_020053950.1">
    <property type="nucleotide sequence ID" value="XM_020197602.1"/>
</dbReference>
<reference evidence="2" key="1">
    <citation type="journal article" date="2017" name="Genome Biol.">
        <title>Comparative genomics reveals high biological diversity and specific adaptations in the industrially and medically important fungal genus Aspergillus.</title>
        <authorList>
            <person name="de Vries R.P."/>
            <person name="Riley R."/>
            <person name="Wiebenga A."/>
            <person name="Aguilar-Osorio G."/>
            <person name="Amillis S."/>
            <person name="Uchima C.A."/>
            <person name="Anderluh G."/>
            <person name="Asadollahi M."/>
            <person name="Askin M."/>
            <person name="Barry K."/>
            <person name="Battaglia E."/>
            <person name="Bayram O."/>
            <person name="Benocci T."/>
            <person name="Braus-Stromeyer S.A."/>
            <person name="Caldana C."/>
            <person name="Canovas D."/>
            <person name="Cerqueira G.C."/>
            <person name="Chen F."/>
            <person name="Chen W."/>
            <person name="Choi C."/>
            <person name="Clum A."/>
            <person name="Dos Santos R.A."/>
            <person name="Damasio A.R."/>
            <person name="Diallinas G."/>
            <person name="Emri T."/>
            <person name="Fekete E."/>
            <person name="Flipphi M."/>
            <person name="Freyberg S."/>
            <person name="Gallo A."/>
            <person name="Gournas C."/>
            <person name="Habgood R."/>
            <person name="Hainaut M."/>
            <person name="Harispe M.L."/>
            <person name="Henrissat B."/>
            <person name="Hilden K.S."/>
            <person name="Hope R."/>
            <person name="Hossain A."/>
            <person name="Karabika E."/>
            <person name="Karaffa L."/>
            <person name="Karanyi Z."/>
            <person name="Krasevec N."/>
            <person name="Kuo A."/>
            <person name="Kusch H."/>
            <person name="LaButti K."/>
            <person name="Lagendijk E.L."/>
            <person name="Lapidus A."/>
            <person name="Levasseur A."/>
            <person name="Lindquist E."/>
            <person name="Lipzen A."/>
            <person name="Logrieco A.F."/>
            <person name="MacCabe A."/>
            <person name="Maekelae M.R."/>
            <person name="Malavazi I."/>
            <person name="Melin P."/>
            <person name="Meyer V."/>
            <person name="Mielnichuk N."/>
            <person name="Miskei M."/>
            <person name="Molnar A.P."/>
            <person name="Mule G."/>
            <person name="Ngan C.Y."/>
            <person name="Orejas M."/>
            <person name="Orosz E."/>
            <person name="Ouedraogo J.P."/>
            <person name="Overkamp K.M."/>
            <person name="Park H.-S."/>
            <person name="Perrone G."/>
            <person name="Piumi F."/>
            <person name="Punt P.J."/>
            <person name="Ram A.F."/>
            <person name="Ramon A."/>
            <person name="Rauscher S."/>
            <person name="Record E."/>
            <person name="Riano-Pachon D.M."/>
            <person name="Robert V."/>
            <person name="Roehrig J."/>
            <person name="Ruller R."/>
            <person name="Salamov A."/>
            <person name="Salih N.S."/>
            <person name="Samson R.A."/>
            <person name="Sandor E."/>
            <person name="Sanguinetti M."/>
            <person name="Schuetze T."/>
            <person name="Sepcic K."/>
            <person name="Shelest E."/>
            <person name="Sherlock G."/>
            <person name="Sophianopoulou V."/>
            <person name="Squina F.M."/>
            <person name="Sun H."/>
            <person name="Susca A."/>
            <person name="Todd R.B."/>
            <person name="Tsang A."/>
            <person name="Unkles S.E."/>
            <person name="van de Wiele N."/>
            <person name="van Rossen-Uffink D."/>
            <person name="Oliveira J.V."/>
            <person name="Vesth T.C."/>
            <person name="Visser J."/>
            <person name="Yu J.-H."/>
            <person name="Zhou M."/>
            <person name="Andersen M.R."/>
            <person name="Archer D.B."/>
            <person name="Baker S.E."/>
            <person name="Benoit I."/>
            <person name="Brakhage A.A."/>
            <person name="Braus G.H."/>
            <person name="Fischer R."/>
            <person name="Frisvad J.C."/>
            <person name="Goldman G.H."/>
            <person name="Houbraken J."/>
            <person name="Oakley B."/>
            <person name="Pocsi I."/>
            <person name="Scazzocchio C."/>
            <person name="Seiboth B."/>
            <person name="vanKuyk P.A."/>
            <person name="Wortman J."/>
            <person name="Dyer P.S."/>
            <person name="Grigoriev I.V."/>
        </authorList>
    </citation>
    <scope>NUCLEOTIDE SEQUENCE [LARGE SCALE GENOMIC DNA]</scope>
    <source>
        <strain evidence="2">ATCC 16872 / CBS 172.66 / WB 5094</strain>
    </source>
</reference>
<gene>
    <name evidence="1" type="ORF">ASPACDRAFT_1858362</name>
</gene>
<dbReference type="Proteomes" id="UP000184546">
    <property type="component" value="Unassembled WGS sequence"/>
</dbReference>
<dbReference type="GeneID" id="30971416"/>
<dbReference type="OMA" id="MEWIERP"/>
<dbReference type="Gene3D" id="3.90.280.10">
    <property type="entry name" value="PEBP-like"/>
    <property type="match status" value="1"/>
</dbReference>
<dbReference type="Pfam" id="PF01161">
    <property type="entry name" value="PBP"/>
    <property type="match status" value="1"/>
</dbReference>
<keyword evidence="2" id="KW-1185">Reference proteome</keyword>
<dbReference type="OrthoDB" id="10251855at2759"/>
<dbReference type="CDD" id="cd00457">
    <property type="entry name" value="PEBP"/>
    <property type="match status" value="1"/>
</dbReference>
<accession>A0A1L9WNA8</accession>
<dbReference type="InterPro" id="IPR008914">
    <property type="entry name" value="PEBP"/>
</dbReference>
<proteinExistence type="predicted"/>
<dbReference type="InterPro" id="IPR036610">
    <property type="entry name" value="PEBP-like_sf"/>
</dbReference>
<dbReference type="SUPFAM" id="SSF49777">
    <property type="entry name" value="PEBP-like"/>
    <property type="match status" value="1"/>
</dbReference>
<evidence type="ECO:0000313" key="1">
    <source>
        <dbReference type="EMBL" id="OJJ97610.1"/>
    </source>
</evidence>
<dbReference type="EMBL" id="KV878982">
    <property type="protein sequence ID" value="OJJ97610.1"/>
    <property type="molecule type" value="Genomic_DNA"/>
</dbReference>
<protein>
    <submittedName>
        <fullName evidence="1">Uncharacterized protein</fullName>
    </submittedName>
</protein>